<evidence type="ECO:0000256" key="5">
    <source>
        <dbReference type="SAM" id="SignalP"/>
    </source>
</evidence>
<gene>
    <name evidence="7" type="ORF">GRB96_03470</name>
</gene>
<dbReference type="Proteomes" id="UP000487929">
    <property type="component" value="Unassembled WGS sequence"/>
</dbReference>
<keyword evidence="8" id="KW-1185">Reference proteome</keyword>
<evidence type="ECO:0000313" key="7">
    <source>
        <dbReference type="EMBL" id="NAW33482.1"/>
    </source>
</evidence>
<evidence type="ECO:0000259" key="6">
    <source>
        <dbReference type="Pfam" id="PF09864"/>
    </source>
</evidence>
<evidence type="ECO:0000256" key="2">
    <source>
        <dbReference type="ARBA" id="ARBA00023136"/>
    </source>
</evidence>
<keyword evidence="1 5" id="KW-0732">Signal</keyword>
<evidence type="ECO:0000313" key="8">
    <source>
        <dbReference type="Proteomes" id="UP000487929"/>
    </source>
</evidence>
<dbReference type="PROSITE" id="PS51257">
    <property type="entry name" value="PROKAR_LIPOPROTEIN"/>
    <property type="match status" value="1"/>
</dbReference>
<evidence type="ECO:0000256" key="4">
    <source>
        <dbReference type="ARBA" id="ARBA00023288"/>
    </source>
</evidence>
<evidence type="ECO:0000256" key="1">
    <source>
        <dbReference type="ARBA" id="ARBA00022729"/>
    </source>
</evidence>
<dbReference type="Gene3D" id="2.40.128.200">
    <property type="match status" value="1"/>
</dbReference>
<feature type="domain" description="C-type lysozyme inhibitor" evidence="6">
    <location>
        <begin position="77"/>
        <end position="112"/>
    </location>
</feature>
<dbReference type="InterPro" id="IPR018660">
    <property type="entry name" value="MliC"/>
</dbReference>
<dbReference type="SUPFAM" id="SSF141488">
    <property type="entry name" value="YdhA-like"/>
    <property type="match status" value="1"/>
</dbReference>
<dbReference type="RefSeq" id="WP_161430543.1">
    <property type="nucleotide sequence ID" value="NZ_WUTT01000001.1"/>
</dbReference>
<proteinExistence type="predicted"/>
<sequence>MPRPLVPAVLGLSLLLGGCATAPAPITSGDHAPLLPSVLFSGGAEAFTAWRCTPDQGLVTADPAPEGELRLWSTHGAWRLAPAVVASGARFERDGISFWNKGDEAVVETPRGRLECRASMRRQALTREQRPGVMFHARGNEPGWMASLAHDRPEVHLSLDYGSREQTLPYRVTTMDNEAGRVILASGRGDTPFELRIEARACFDDMSGEPFPARVTLSVDGEQYRGCGQGIAP</sequence>
<dbReference type="AlphaFoldDB" id="A0A7X5APK7"/>
<reference evidence="7 8" key="1">
    <citation type="submission" date="2019-12" db="EMBL/GenBank/DDBJ databases">
        <title>Draft genome sequencing of Halomonas alimentaria DSM 15356.</title>
        <authorList>
            <person name="Pandiyan K."/>
            <person name="Kushwaha P."/>
            <person name="Gowdham M."/>
            <person name="Chakdar H."/>
            <person name="Singh A."/>
            <person name="Kumar M."/>
            <person name="Saxena A.K."/>
        </authorList>
    </citation>
    <scope>NUCLEOTIDE SEQUENCE [LARGE SCALE GENOMIC DNA]</scope>
    <source>
        <strain evidence="7 8">DSM 15356</strain>
    </source>
</reference>
<dbReference type="EMBL" id="WUTT01000001">
    <property type="protein sequence ID" value="NAW33482.1"/>
    <property type="molecule type" value="Genomic_DNA"/>
</dbReference>
<feature type="chain" id="PRO_5031255532" evidence="5">
    <location>
        <begin position="23"/>
        <end position="233"/>
    </location>
</feature>
<dbReference type="InterPro" id="IPR036328">
    <property type="entry name" value="MliC_sf"/>
</dbReference>
<keyword evidence="4" id="KW-0449">Lipoprotein</keyword>
<organism evidence="7 8">
    <name type="scientific">Halomonas alimentaria</name>
    <dbReference type="NCBI Taxonomy" id="147248"/>
    <lineage>
        <taxon>Bacteria</taxon>
        <taxon>Pseudomonadati</taxon>
        <taxon>Pseudomonadota</taxon>
        <taxon>Gammaproteobacteria</taxon>
        <taxon>Oceanospirillales</taxon>
        <taxon>Halomonadaceae</taxon>
        <taxon>Halomonas</taxon>
    </lineage>
</organism>
<name>A0A7X5APK7_9GAMM</name>
<keyword evidence="3" id="KW-0564">Palmitate</keyword>
<protein>
    <submittedName>
        <fullName evidence="7">C-type lysozyme, inhibitor</fullName>
    </submittedName>
</protein>
<comment type="caution">
    <text evidence="7">The sequence shown here is derived from an EMBL/GenBank/DDBJ whole genome shotgun (WGS) entry which is preliminary data.</text>
</comment>
<keyword evidence="2" id="KW-0472">Membrane</keyword>
<feature type="signal peptide" evidence="5">
    <location>
        <begin position="1"/>
        <end position="22"/>
    </location>
</feature>
<dbReference type="OrthoDB" id="5348860at2"/>
<dbReference type="Pfam" id="PF09864">
    <property type="entry name" value="MliC"/>
    <property type="match status" value="1"/>
</dbReference>
<accession>A0A7X5APK7</accession>
<evidence type="ECO:0000256" key="3">
    <source>
        <dbReference type="ARBA" id="ARBA00023139"/>
    </source>
</evidence>